<evidence type="ECO:0000313" key="2">
    <source>
        <dbReference type="Proteomes" id="UP000245124"/>
    </source>
</evidence>
<dbReference type="OrthoDB" id="9992199at2"/>
<accession>A0A2R5FL10</accession>
<dbReference type="Proteomes" id="UP000245124">
    <property type="component" value="Unassembled WGS sequence"/>
</dbReference>
<keyword evidence="2" id="KW-1185">Reference proteome</keyword>
<comment type="caution">
    <text evidence="1">The sequence shown here is derived from an EMBL/GenBank/DDBJ whole genome shotgun (WGS) entry which is preliminary data.</text>
</comment>
<dbReference type="AlphaFoldDB" id="A0A2R5FL10"/>
<evidence type="ECO:0000313" key="1">
    <source>
        <dbReference type="EMBL" id="GBG19466.1"/>
    </source>
</evidence>
<proteinExistence type="predicted"/>
<dbReference type="RefSeq" id="WP_109009262.1">
    <property type="nucleotide sequence ID" value="NZ_BDUD01000001.1"/>
</dbReference>
<sequence length="145" mass="16098">MEADEILRGRSLVNRHLYQKRIADLAEAQSEQYEPTTYTAFDTELGLGRLQDTFGNISYGNAQTNGAVGKGETIRLRRGGVLAGYDAMPRRKSEESIKPIAKNTYKVKTLFYVYSFDGENIDISIGGDRLQAIKILSIARTSNTG</sequence>
<reference evidence="1 2" key="1">
    <citation type="submission" date="2017-06" db="EMBL/GenBank/DDBJ databases">
        <title>Genome sequencing of cyanobaciteial culture collection at National Institute for Environmental Studies (NIES).</title>
        <authorList>
            <person name="Hirose Y."/>
            <person name="Shimura Y."/>
            <person name="Fujisawa T."/>
            <person name="Nakamura Y."/>
            <person name="Kawachi M."/>
        </authorList>
    </citation>
    <scope>NUCLEOTIDE SEQUENCE [LARGE SCALE GENOMIC DNA]</scope>
    <source>
        <strain evidence="1 2">NIES-4072</strain>
    </source>
</reference>
<protein>
    <submittedName>
        <fullName evidence="1">Uncharacterized protein</fullName>
    </submittedName>
</protein>
<organism evidence="1 2">
    <name type="scientific">Nostoc commune NIES-4072</name>
    <dbReference type="NCBI Taxonomy" id="2005467"/>
    <lineage>
        <taxon>Bacteria</taxon>
        <taxon>Bacillati</taxon>
        <taxon>Cyanobacteriota</taxon>
        <taxon>Cyanophyceae</taxon>
        <taxon>Nostocales</taxon>
        <taxon>Nostocaceae</taxon>
        <taxon>Nostoc</taxon>
    </lineage>
</organism>
<gene>
    <name evidence="1" type="ORF">NIES4072_31340</name>
</gene>
<name>A0A2R5FL10_NOSCO</name>
<dbReference type="EMBL" id="BDUD01000001">
    <property type="protein sequence ID" value="GBG19466.1"/>
    <property type="molecule type" value="Genomic_DNA"/>
</dbReference>